<reference evidence="1 2" key="1">
    <citation type="submission" date="2019-02" db="EMBL/GenBank/DDBJ databases">
        <title>Deep-cultivation of Planctomycetes and their phenomic and genomic characterization uncovers novel biology.</title>
        <authorList>
            <person name="Wiegand S."/>
            <person name="Jogler M."/>
            <person name="Boedeker C."/>
            <person name="Pinto D."/>
            <person name="Vollmers J."/>
            <person name="Rivas-Marin E."/>
            <person name="Kohn T."/>
            <person name="Peeters S.H."/>
            <person name="Heuer A."/>
            <person name="Rast P."/>
            <person name="Oberbeckmann S."/>
            <person name="Bunk B."/>
            <person name="Jeske O."/>
            <person name="Meyerdierks A."/>
            <person name="Storesund J.E."/>
            <person name="Kallscheuer N."/>
            <person name="Luecker S."/>
            <person name="Lage O.M."/>
            <person name="Pohl T."/>
            <person name="Merkel B.J."/>
            <person name="Hornburger P."/>
            <person name="Mueller R.-W."/>
            <person name="Bruemmer F."/>
            <person name="Labrenz M."/>
            <person name="Spormann A.M."/>
            <person name="Op Den Camp H."/>
            <person name="Overmann J."/>
            <person name="Amann R."/>
            <person name="Jetten M.S.M."/>
            <person name="Mascher T."/>
            <person name="Medema M.H."/>
            <person name="Devos D.P."/>
            <person name="Kaster A.-K."/>
            <person name="Ovreas L."/>
            <person name="Rohde M."/>
            <person name="Galperin M.Y."/>
            <person name="Jogler C."/>
        </authorList>
    </citation>
    <scope>NUCLEOTIDE SEQUENCE [LARGE SCALE GENOMIC DNA]</scope>
    <source>
        <strain evidence="1 2">Q31b</strain>
    </source>
</reference>
<protein>
    <submittedName>
        <fullName evidence="1">Uncharacterized protein</fullName>
    </submittedName>
</protein>
<sequence length="304" mass="34401">MRPHRSIRMYDVKTATTIRRRVLKNRTRAPARCSGVNPRRTCLENHVKRANKPRCIYDSCRRLESCSRDPIGYVDGMSLYRAYFSLNALDPLGMQFLDPYSPGDVRGCRQWALQELAKADNLSLYEQGQVKFEIHKAYQACVRRVNELPIDDRPLNPGVDIEEYNCAGLALRTFDNELYHSELVRDYLLSKGEESDCSQDCKCGQTKCRLWTWTTVIYDGATGLENRSMTGDFHIVCSKIPGPFSGMPEITTLPEPRSYEKIGQGPVTGPIRPSDATPTPGIVPNVPKSDFAVLEGLKETCFCY</sequence>
<accession>A0A5C6DM84</accession>
<dbReference type="EMBL" id="SJPY01000007">
    <property type="protein sequence ID" value="TWU37950.1"/>
    <property type="molecule type" value="Genomic_DNA"/>
</dbReference>
<evidence type="ECO:0000313" key="1">
    <source>
        <dbReference type="EMBL" id="TWU37950.1"/>
    </source>
</evidence>
<keyword evidence="2" id="KW-1185">Reference proteome</keyword>
<proteinExistence type="predicted"/>
<gene>
    <name evidence="1" type="ORF">Q31b_47390</name>
</gene>
<comment type="caution">
    <text evidence="1">The sequence shown here is derived from an EMBL/GenBank/DDBJ whole genome shotgun (WGS) entry which is preliminary data.</text>
</comment>
<organism evidence="1 2">
    <name type="scientific">Novipirellula aureliae</name>
    <dbReference type="NCBI Taxonomy" id="2527966"/>
    <lineage>
        <taxon>Bacteria</taxon>
        <taxon>Pseudomonadati</taxon>
        <taxon>Planctomycetota</taxon>
        <taxon>Planctomycetia</taxon>
        <taxon>Pirellulales</taxon>
        <taxon>Pirellulaceae</taxon>
        <taxon>Novipirellula</taxon>
    </lineage>
</organism>
<evidence type="ECO:0000313" key="2">
    <source>
        <dbReference type="Proteomes" id="UP000315471"/>
    </source>
</evidence>
<name>A0A5C6DM84_9BACT</name>
<dbReference type="Proteomes" id="UP000315471">
    <property type="component" value="Unassembled WGS sequence"/>
</dbReference>
<dbReference type="AlphaFoldDB" id="A0A5C6DM84"/>